<dbReference type="Pfam" id="PF15433">
    <property type="entry name" value="MRP-S31"/>
    <property type="match status" value="1"/>
</dbReference>
<dbReference type="GO" id="GO:0003735">
    <property type="term" value="F:structural constituent of ribosome"/>
    <property type="evidence" value="ECO:0007669"/>
    <property type="project" value="InterPro"/>
</dbReference>
<keyword evidence="10" id="KW-1185">Reference proteome</keyword>
<feature type="region of interest" description="Disordered" evidence="9">
    <location>
        <begin position="75"/>
        <end position="96"/>
    </location>
</feature>
<dbReference type="PANTHER" id="PTHR13231">
    <property type="entry name" value="MITOCHONDRIAL RIBOSOMAL PROTEIN S31"/>
    <property type="match status" value="1"/>
</dbReference>
<organism evidence="10 11">
    <name type="scientific">Drosophila hydei</name>
    <name type="common">Fruit fly</name>
    <dbReference type="NCBI Taxonomy" id="7224"/>
    <lineage>
        <taxon>Eukaryota</taxon>
        <taxon>Metazoa</taxon>
        <taxon>Ecdysozoa</taxon>
        <taxon>Arthropoda</taxon>
        <taxon>Hexapoda</taxon>
        <taxon>Insecta</taxon>
        <taxon>Pterygota</taxon>
        <taxon>Neoptera</taxon>
        <taxon>Endopterygota</taxon>
        <taxon>Diptera</taxon>
        <taxon>Brachycera</taxon>
        <taxon>Muscomorpha</taxon>
        <taxon>Ephydroidea</taxon>
        <taxon>Drosophilidae</taxon>
        <taxon>Drosophila</taxon>
    </lineage>
</organism>
<gene>
    <name evidence="11" type="primary">LOC111605726</name>
</gene>
<accession>A0A6J1MT60</accession>
<evidence type="ECO:0000313" key="10">
    <source>
        <dbReference type="Proteomes" id="UP000504633"/>
    </source>
</evidence>
<evidence type="ECO:0000256" key="1">
    <source>
        <dbReference type="ARBA" id="ARBA00004173"/>
    </source>
</evidence>
<dbReference type="GeneID" id="111605726"/>
<evidence type="ECO:0000256" key="9">
    <source>
        <dbReference type="SAM" id="MobiDB-lite"/>
    </source>
</evidence>
<keyword evidence="3" id="KW-0809">Transit peptide</keyword>
<feature type="region of interest" description="Disordered" evidence="9">
    <location>
        <begin position="25"/>
        <end position="63"/>
    </location>
</feature>
<evidence type="ECO:0000256" key="2">
    <source>
        <dbReference type="ARBA" id="ARBA00011057"/>
    </source>
</evidence>
<evidence type="ECO:0000256" key="6">
    <source>
        <dbReference type="ARBA" id="ARBA00023274"/>
    </source>
</evidence>
<proteinExistence type="inferred from homology"/>
<dbReference type="Proteomes" id="UP000504633">
    <property type="component" value="Unplaced"/>
</dbReference>
<feature type="compositionally biased region" description="Basic and acidic residues" evidence="9">
    <location>
        <begin position="34"/>
        <end position="60"/>
    </location>
</feature>
<evidence type="ECO:0000256" key="7">
    <source>
        <dbReference type="ARBA" id="ARBA00035133"/>
    </source>
</evidence>
<keyword evidence="5" id="KW-0496">Mitochondrion</keyword>
<dbReference type="KEGG" id="dhe:111605726"/>
<evidence type="ECO:0000256" key="5">
    <source>
        <dbReference type="ARBA" id="ARBA00023128"/>
    </source>
</evidence>
<keyword evidence="6" id="KW-0687">Ribonucleoprotein</keyword>
<evidence type="ECO:0000256" key="8">
    <source>
        <dbReference type="ARBA" id="ARBA00035363"/>
    </source>
</evidence>
<dbReference type="GO" id="GO:0005763">
    <property type="term" value="C:mitochondrial small ribosomal subunit"/>
    <property type="evidence" value="ECO:0007669"/>
    <property type="project" value="InterPro"/>
</dbReference>
<name>A0A6J1MT60_DROHY</name>
<feature type="region of interest" description="Disordered" evidence="9">
    <location>
        <begin position="143"/>
        <end position="167"/>
    </location>
</feature>
<comment type="similarity">
    <text evidence="2">Belongs to the mitochondrion-specific ribosomal protein mS31 family.</text>
</comment>
<sequence>MLALRNTQKLSIRALLPTACKNVGHLSYSSSSQSKDDDGSSSSDDEKRTKKQRKPEEKSTETAAQRLNRLLGTMQMQTTDQLAGTDFPRPGDANRRRREAIKQDAAANNVITAAKNIAGMLGTNENDKKQTESELLAKLLGHSAEGGSDTKPGDDKGTPAAAGGTEKELNLSELIVGMKIDRRQQPHQSEPTRGEYVRRTLASRSKPMTGDLTSRRPQRHVKREPATFSGSVNLYGGEPLGIFTKGDAKLQDSPDILSTWSLLNERELKLHAAHPPANYFEQMIQWTNQGKVWRFPIDNEQDMQEEADVDFSEHIFLEQHLEGWCPNKGPIRHFMELVCVGLSKNPYVTAQEKKDHIFWFRDYFEAKKDILKDLMSKESSDNVNKITA</sequence>
<dbReference type="AlphaFoldDB" id="A0A6J1MT60"/>
<dbReference type="InterPro" id="IPR026299">
    <property type="entry name" value="MRP-S31"/>
</dbReference>
<evidence type="ECO:0000256" key="3">
    <source>
        <dbReference type="ARBA" id="ARBA00022946"/>
    </source>
</evidence>
<evidence type="ECO:0000313" key="11">
    <source>
        <dbReference type="RefSeq" id="XP_023180186.2"/>
    </source>
</evidence>
<dbReference type="OMA" id="KVWRFPI"/>
<dbReference type="RefSeq" id="XP_023180186.2">
    <property type="nucleotide sequence ID" value="XM_023324418.2"/>
</dbReference>
<dbReference type="OrthoDB" id="5989925at2759"/>
<reference evidence="11" key="1">
    <citation type="submission" date="2025-08" db="UniProtKB">
        <authorList>
            <consortium name="RefSeq"/>
        </authorList>
    </citation>
    <scope>IDENTIFICATION</scope>
    <source>
        <strain evidence="11">15085-1641.00</strain>
        <tissue evidence="11">Whole body</tissue>
    </source>
</reference>
<protein>
    <recommendedName>
        <fullName evidence="7">Small ribosomal subunit protein mS31</fullName>
    </recommendedName>
    <alternativeName>
        <fullName evidence="8">28S ribosomal protein S31, mitochondrial</fullName>
    </alternativeName>
</protein>
<evidence type="ECO:0000256" key="4">
    <source>
        <dbReference type="ARBA" id="ARBA00022980"/>
    </source>
</evidence>
<dbReference type="PANTHER" id="PTHR13231:SF3">
    <property type="entry name" value="SMALL RIBOSOMAL SUBUNIT PROTEIN MS31"/>
    <property type="match status" value="1"/>
</dbReference>
<dbReference type="CTD" id="10240"/>
<comment type="subcellular location">
    <subcellularLocation>
        <location evidence="1">Mitochondrion</location>
    </subcellularLocation>
</comment>
<keyword evidence="4 11" id="KW-0689">Ribosomal protein</keyword>